<dbReference type="KEGG" id="ame:113218774"/>
<gene>
    <name evidence="4" type="primary">LOC113218774</name>
</gene>
<evidence type="ECO:0000313" key="3">
    <source>
        <dbReference type="Proteomes" id="UP000005203"/>
    </source>
</evidence>
<feature type="coiled-coil region" evidence="1">
    <location>
        <begin position="333"/>
        <end position="367"/>
    </location>
</feature>
<sequence length="547" mass="63171">MFVKSNSTGKSKDKQLQLIRMTEYSTCSKLLTNKTDYKRPQPIKIAQLLGQSENLKTIQKDSVRKRAQPERLGTLSNKKYSKINKEQSETSYIQSSKKSARRILNFSAISTNTKDNNENKNQLNKIVINEQFHKKNSKPVRKSSLIPPNTIKDKFIQNYSEKVNKNSKKILTLKKTNEVNIDLPVKNKIITDSSNININFINNGQINEEKNIQFSDYSRSKVNDISVQQHEALLVTPKSPIFSNYESSQQVLTKNNESEKNSISPNKNISKYDISIKSPLKKDDCIENLCNYIQDTKLLASGTNMNVEYESSEIICINKDKIIHLECELKDLLKKAEKNMIKLKSTLEETEENVNKLKSTLAFVTRLLYTNDKEITLSNIELKEENIMTNKEIKLKTCCKSIQYAEEQLKTPILHISQITEFSNKNNSIQNDENKENNKDWNIRSDIETDRSFLELENQLNIMHAKPIHDYSIQLNTPIITKYKQKRSFREYMALKSSINFLETPDGKKFKSLCQMDDVDKSVLNVTYISNKLLTDLHTLYSESPDS</sequence>
<dbReference type="Proteomes" id="UP000005203">
    <property type="component" value="Linkage group LG5"/>
</dbReference>
<dbReference type="RefSeq" id="XP_026296511.1">
    <property type="nucleotide sequence ID" value="XM_026440726.1"/>
</dbReference>
<protein>
    <submittedName>
        <fullName evidence="4">Uncharacterized protein LOC113218774</fullName>
    </submittedName>
</protein>
<keyword evidence="1" id="KW-0175">Coiled coil</keyword>
<dbReference type="GeneID" id="113218774"/>
<proteinExistence type="predicted"/>
<organism evidence="2">
    <name type="scientific">Apis mellifera</name>
    <name type="common">Honeybee</name>
    <dbReference type="NCBI Taxonomy" id="7460"/>
    <lineage>
        <taxon>Eukaryota</taxon>
        <taxon>Metazoa</taxon>
        <taxon>Ecdysozoa</taxon>
        <taxon>Arthropoda</taxon>
        <taxon>Hexapoda</taxon>
        <taxon>Insecta</taxon>
        <taxon>Pterygota</taxon>
        <taxon>Neoptera</taxon>
        <taxon>Endopterygota</taxon>
        <taxon>Hymenoptera</taxon>
        <taxon>Apocrita</taxon>
        <taxon>Aculeata</taxon>
        <taxon>Apoidea</taxon>
        <taxon>Anthophila</taxon>
        <taxon>Apidae</taxon>
        <taxon>Apis</taxon>
    </lineage>
</organism>
<accession>A0A8B8GXN7</accession>
<evidence type="ECO:0000313" key="2">
    <source>
        <dbReference type="EnsemblMetazoa" id="XP_026296511"/>
    </source>
</evidence>
<reference evidence="4" key="2">
    <citation type="submission" date="2025-04" db="UniProtKB">
        <authorList>
            <consortium name="RefSeq"/>
        </authorList>
    </citation>
    <scope>IDENTIFICATION</scope>
    <source>
        <strain evidence="4">DH4</strain>
        <tissue evidence="4">Whole body</tissue>
    </source>
</reference>
<dbReference type="OrthoDB" id="7684052at2759"/>
<keyword evidence="3" id="KW-1185">Reference proteome</keyword>
<evidence type="ECO:0000313" key="4">
    <source>
        <dbReference type="RefSeq" id="XP_026296511.1"/>
    </source>
</evidence>
<reference evidence="2" key="1">
    <citation type="submission" date="2021-01" db="UniProtKB">
        <authorList>
            <consortium name="EnsemblMetazoa"/>
        </authorList>
    </citation>
    <scope>IDENTIFICATION</scope>
    <source>
        <strain evidence="2">DH4</strain>
    </source>
</reference>
<dbReference type="AlphaFoldDB" id="A0A7M7L291"/>
<accession>A0A7M7L291</accession>
<dbReference type="EnsemblMetazoa" id="XM_026440726">
    <property type="protein sequence ID" value="XP_026296511"/>
    <property type="gene ID" value="LOC113218774"/>
</dbReference>
<evidence type="ECO:0000256" key="1">
    <source>
        <dbReference type="SAM" id="Coils"/>
    </source>
</evidence>
<name>A0A7M7L291_APIME</name>
<dbReference type="OMA" id="NIMHAKP"/>